<dbReference type="InterPro" id="IPR003439">
    <property type="entry name" value="ABC_transporter-like_ATP-bd"/>
</dbReference>
<accession>A0ABW1ZSC2</accession>
<dbReference type="EMBL" id="JBHSWB010000003">
    <property type="protein sequence ID" value="MFC6663278.1"/>
    <property type="molecule type" value="Genomic_DNA"/>
</dbReference>
<feature type="domain" description="ABC transporter" evidence="5">
    <location>
        <begin position="4"/>
        <end position="235"/>
    </location>
</feature>
<keyword evidence="4" id="KW-1133">Transmembrane helix</keyword>
<feature type="compositionally biased region" description="Basic residues" evidence="3">
    <location>
        <begin position="463"/>
        <end position="480"/>
    </location>
</feature>
<name>A0ABW1ZSC2_9DEIO</name>
<gene>
    <name evidence="6" type="ORF">ACFP90_24875</name>
    <name evidence="7" type="ORF">ACFP90_26720</name>
</gene>
<dbReference type="PROSITE" id="PS00211">
    <property type="entry name" value="ABC_TRANSPORTER_1"/>
    <property type="match status" value="1"/>
</dbReference>
<dbReference type="InterPro" id="IPR003593">
    <property type="entry name" value="AAA+_ATPase"/>
</dbReference>
<feature type="region of interest" description="Disordered" evidence="3">
    <location>
        <begin position="463"/>
        <end position="495"/>
    </location>
</feature>
<protein>
    <submittedName>
        <fullName evidence="7">ABC transporter ATP-binding protein/permease</fullName>
    </submittedName>
</protein>
<keyword evidence="8" id="KW-1185">Reference proteome</keyword>
<dbReference type="SMART" id="SM00382">
    <property type="entry name" value="AAA"/>
    <property type="match status" value="1"/>
</dbReference>
<evidence type="ECO:0000313" key="6">
    <source>
        <dbReference type="EMBL" id="MFC6663278.1"/>
    </source>
</evidence>
<sequence>MDAVELRGLTKVYRRGRRSVTVVDHLTLKVPAGIVFGFLGPNGAGKTTTIRMLCGVLAPTSGEAQVAGASLRHPDQIKARIGYANQAASVYGDLSVQENLQFKAALYLPSAEVGPAAERVMARLALEPFRHTAAAQLSGGWRQRLLIGTAIIHSPRVIFLDEPTAAVDPVGRRELWDTIYNLTADGVTVFVSTHYMEEAERCHRIAMIAGGRLLAEGRPEDIRAATPGHFYQFEPANLVEGLHRARTAPGVRGAWISGNAIRLLADGELRAGAWPAGPPPLPPCLPWKTPSWRWPSGPSSQTNRSPPKGWPDMAQPRPSLRAGHRSAPGMAAQRTLAIARKEFMQLRRDPVLLRFILIFPVALLVIFGFALNTKVTHIPLVVVDESADRVSQKLRQTLGAEQRFALTTAPSLTTALEQVRQGEARAALHIPGALLRRCAATGRCTSPCTWTARTPPSVRRFARVPRPPRRRRPPPLRRRAPCAPGRSAPRPSPLK</sequence>
<dbReference type="SUPFAM" id="SSF52540">
    <property type="entry name" value="P-loop containing nucleoside triphosphate hydrolases"/>
    <property type="match status" value="1"/>
</dbReference>
<evidence type="ECO:0000259" key="5">
    <source>
        <dbReference type="PROSITE" id="PS50893"/>
    </source>
</evidence>
<dbReference type="InterPro" id="IPR027417">
    <property type="entry name" value="P-loop_NTPase"/>
</dbReference>
<dbReference type="RefSeq" id="WP_380059107.1">
    <property type="nucleotide sequence ID" value="NZ_JBHSWB010000003.1"/>
</dbReference>
<evidence type="ECO:0000256" key="3">
    <source>
        <dbReference type="SAM" id="MobiDB-lite"/>
    </source>
</evidence>
<dbReference type="Gene3D" id="3.40.50.300">
    <property type="entry name" value="P-loop containing nucleotide triphosphate hydrolases"/>
    <property type="match status" value="1"/>
</dbReference>
<keyword evidence="4" id="KW-0472">Membrane</keyword>
<dbReference type="PANTHER" id="PTHR43038">
    <property type="entry name" value="ATP-BINDING CASSETTE, SUB-FAMILY H, MEMBER 1"/>
    <property type="match status" value="1"/>
</dbReference>
<dbReference type="Pfam" id="PF00005">
    <property type="entry name" value="ABC_tran"/>
    <property type="match status" value="1"/>
</dbReference>
<feature type="region of interest" description="Disordered" evidence="3">
    <location>
        <begin position="292"/>
        <end position="326"/>
    </location>
</feature>
<evidence type="ECO:0000256" key="2">
    <source>
        <dbReference type="ARBA" id="ARBA00022840"/>
    </source>
</evidence>
<reference evidence="8" key="2">
    <citation type="journal article" date="2019" name="Int. J. Syst. Evol. Microbiol.">
        <title>The Global Catalogue of Microorganisms (GCM) 10K type strain sequencing project: providing services to taxonomists for standard genome sequencing and annotation.</title>
        <authorList>
            <consortium name="The Broad Institute Genomics Platform"/>
            <consortium name="The Broad Institute Genome Sequencing Center for Infectious Disease"/>
            <person name="Wu L."/>
            <person name="Ma J."/>
        </authorList>
    </citation>
    <scope>NUCLEOTIDE SEQUENCE [LARGE SCALE GENOMIC DNA]</scope>
    <source>
        <strain evidence="8">CCUG 63830</strain>
    </source>
</reference>
<evidence type="ECO:0000256" key="4">
    <source>
        <dbReference type="SAM" id="Phobius"/>
    </source>
</evidence>
<keyword evidence="4" id="KW-0812">Transmembrane</keyword>
<evidence type="ECO:0000313" key="8">
    <source>
        <dbReference type="Proteomes" id="UP001596317"/>
    </source>
</evidence>
<comment type="caution">
    <text evidence="7">The sequence shown here is derived from an EMBL/GenBank/DDBJ whole genome shotgun (WGS) entry which is preliminary data.</text>
</comment>
<reference evidence="7" key="1">
    <citation type="journal article" date="2014" name="Int. J. Syst. Evol. Microbiol.">
        <title>Complete genome of a new Firmicutes species belonging to the dominant human colonic microbiota ('Ruminococcus bicirculans') reveals two chromosomes and a selective capacity to utilize plant glucans.</title>
        <authorList>
            <consortium name="NISC Comparative Sequencing Program"/>
            <person name="Wegmann U."/>
            <person name="Louis P."/>
            <person name="Goesmann A."/>
            <person name="Henrissat B."/>
            <person name="Duncan S.H."/>
            <person name="Flint H.J."/>
        </authorList>
    </citation>
    <scope>NUCLEOTIDE SEQUENCE</scope>
    <source>
        <strain evidence="7">NBRC 112888</strain>
    </source>
</reference>
<dbReference type="GO" id="GO:0005524">
    <property type="term" value="F:ATP binding"/>
    <property type="evidence" value="ECO:0007669"/>
    <property type="project" value="UniProtKB-KW"/>
</dbReference>
<reference evidence="7" key="3">
    <citation type="submission" date="2024-09" db="EMBL/GenBank/DDBJ databases">
        <authorList>
            <person name="Sun Q."/>
            <person name="Mori K."/>
        </authorList>
    </citation>
    <scope>NUCLEOTIDE SEQUENCE</scope>
    <source>
        <strain evidence="7">NBRC 112888</strain>
    </source>
</reference>
<dbReference type="PANTHER" id="PTHR43038:SF3">
    <property type="entry name" value="ABC TRANSPORTER G FAMILY MEMBER 20 ISOFORM X1"/>
    <property type="match status" value="1"/>
</dbReference>
<keyword evidence="1" id="KW-0547">Nucleotide-binding</keyword>
<organism evidence="7 8">
    <name type="scientific">Deinococcus multiflagellatus</name>
    <dbReference type="NCBI Taxonomy" id="1656887"/>
    <lineage>
        <taxon>Bacteria</taxon>
        <taxon>Thermotogati</taxon>
        <taxon>Deinococcota</taxon>
        <taxon>Deinococci</taxon>
        <taxon>Deinococcales</taxon>
        <taxon>Deinococcaceae</taxon>
        <taxon>Deinococcus</taxon>
    </lineage>
</organism>
<dbReference type="CDD" id="cd03230">
    <property type="entry name" value="ABC_DR_subfamily_A"/>
    <property type="match status" value="1"/>
</dbReference>
<dbReference type="EMBL" id="JBHSWB010000003">
    <property type="protein sequence ID" value="MFC6663611.1"/>
    <property type="molecule type" value="Genomic_DNA"/>
</dbReference>
<feature type="transmembrane region" description="Helical" evidence="4">
    <location>
        <begin position="351"/>
        <end position="371"/>
    </location>
</feature>
<evidence type="ECO:0000313" key="7">
    <source>
        <dbReference type="EMBL" id="MFC6663611.1"/>
    </source>
</evidence>
<dbReference type="Proteomes" id="UP001596317">
    <property type="component" value="Unassembled WGS sequence"/>
</dbReference>
<evidence type="ECO:0000256" key="1">
    <source>
        <dbReference type="ARBA" id="ARBA00022741"/>
    </source>
</evidence>
<dbReference type="PROSITE" id="PS50893">
    <property type="entry name" value="ABC_TRANSPORTER_2"/>
    <property type="match status" value="1"/>
</dbReference>
<dbReference type="InterPro" id="IPR017871">
    <property type="entry name" value="ABC_transporter-like_CS"/>
</dbReference>
<proteinExistence type="predicted"/>
<keyword evidence="2 7" id="KW-0067">ATP-binding</keyword>